<comment type="caution">
    <text evidence="1">The sequence shown here is derived from an EMBL/GenBank/DDBJ whole genome shotgun (WGS) entry which is preliminary data.</text>
</comment>
<reference evidence="1" key="1">
    <citation type="submission" date="2023-03" db="EMBL/GenBank/DDBJ databases">
        <title>Massive genome expansion in bonnet fungi (Mycena s.s.) driven by repeated elements and novel gene families across ecological guilds.</title>
        <authorList>
            <consortium name="Lawrence Berkeley National Laboratory"/>
            <person name="Harder C.B."/>
            <person name="Miyauchi S."/>
            <person name="Viragh M."/>
            <person name="Kuo A."/>
            <person name="Thoen E."/>
            <person name="Andreopoulos B."/>
            <person name="Lu D."/>
            <person name="Skrede I."/>
            <person name="Drula E."/>
            <person name="Henrissat B."/>
            <person name="Morin E."/>
            <person name="Kohler A."/>
            <person name="Barry K."/>
            <person name="LaButti K."/>
            <person name="Morin E."/>
            <person name="Salamov A."/>
            <person name="Lipzen A."/>
            <person name="Mereny Z."/>
            <person name="Hegedus B."/>
            <person name="Baldrian P."/>
            <person name="Stursova M."/>
            <person name="Weitz H."/>
            <person name="Taylor A."/>
            <person name="Grigoriev I.V."/>
            <person name="Nagy L.G."/>
            <person name="Martin F."/>
            <person name="Kauserud H."/>
        </authorList>
    </citation>
    <scope>NUCLEOTIDE SEQUENCE</scope>
    <source>
        <strain evidence="1">CBHHK067</strain>
    </source>
</reference>
<name>A0AAD7G3C1_MYCRO</name>
<dbReference type="Proteomes" id="UP001221757">
    <property type="component" value="Unassembled WGS sequence"/>
</dbReference>
<evidence type="ECO:0000313" key="2">
    <source>
        <dbReference type="Proteomes" id="UP001221757"/>
    </source>
</evidence>
<accession>A0AAD7G3C1</accession>
<proteinExistence type="predicted"/>
<keyword evidence="2" id="KW-1185">Reference proteome</keyword>
<evidence type="ECO:0000313" key="1">
    <source>
        <dbReference type="EMBL" id="KAJ7663471.1"/>
    </source>
</evidence>
<dbReference type="EMBL" id="JARKIE010000233">
    <property type="protein sequence ID" value="KAJ7663471.1"/>
    <property type="molecule type" value="Genomic_DNA"/>
</dbReference>
<sequence>MPHYSFALAWDEGDIDAPGPGDAGFLNVLNPNSHISLPKCIRIIHPKRHPPEATENIREIVRRISPFHIFTSTDLWHHGSAICLTVATQPLAMSNTTKLRSDILKILIWRPRFDRPHKSWCSVADSEKRGYNPHITVRRNCESSSVADTLKTCSDAIRNHAGPTPVWGRALSSTSHSEVQGTVDGVYSTITILHLLYVLTAKILQEARGYKSTFMTGDTKYINTVYEKQKAAYVRGTSIKRILAQIPELDASKGAKQHCGSVDVNSESQFNLRNFPGSAEPADACRLPTVLHQIGAPPAMMSGTRFRLIFCSCALSGWKNYSVSASLIIIPKKGLISIES</sequence>
<dbReference type="AlphaFoldDB" id="A0AAD7G3C1"/>
<gene>
    <name evidence="1" type="ORF">B0H17DRAFT_1184891</name>
</gene>
<protein>
    <submittedName>
        <fullName evidence="1">Uncharacterized protein</fullName>
    </submittedName>
</protein>
<organism evidence="1 2">
    <name type="scientific">Mycena rosella</name>
    <name type="common">Pink bonnet</name>
    <name type="synonym">Agaricus rosellus</name>
    <dbReference type="NCBI Taxonomy" id="1033263"/>
    <lineage>
        <taxon>Eukaryota</taxon>
        <taxon>Fungi</taxon>
        <taxon>Dikarya</taxon>
        <taxon>Basidiomycota</taxon>
        <taxon>Agaricomycotina</taxon>
        <taxon>Agaricomycetes</taxon>
        <taxon>Agaricomycetidae</taxon>
        <taxon>Agaricales</taxon>
        <taxon>Marasmiineae</taxon>
        <taxon>Mycenaceae</taxon>
        <taxon>Mycena</taxon>
    </lineage>
</organism>